<dbReference type="InterPro" id="IPR033370">
    <property type="entry name" value="COG1"/>
</dbReference>
<dbReference type="GO" id="GO:0006891">
    <property type="term" value="P:intra-Golgi vesicle-mediated transport"/>
    <property type="evidence" value="ECO:0007669"/>
    <property type="project" value="InterPro"/>
</dbReference>
<dbReference type="GO" id="GO:0000139">
    <property type="term" value="C:Golgi membrane"/>
    <property type="evidence" value="ECO:0007669"/>
    <property type="project" value="UniProtKB-SubCell"/>
</dbReference>
<evidence type="ECO:0000256" key="6">
    <source>
        <dbReference type="ARBA" id="ARBA00023034"/>
    </source>
</evidence>
<evidence type="ECO:0000256" key="3">
    <source>
        <dbReference type="ARBA" id="ARBA00020978"/>
    </source>
</evidence>
<accession>A0A7S1T8W7</accession>
<keyword evidence="5" id="KW-0653">Protein transport</keyword>
<reference evidence="9" key="1">
    <citation type="submission" date="2021-01" db="EMBL/GenBank/DDBJ databases">
        <authorList>
            <person name="Corre E."/>
            <person name="Pelletier E."/>
            <person name="Niang G."/>
            <person name="Scheremetjew M."/>
            <person name="Finn R."/>
            <person name="Kale V."/>
            <person name="Holt S."/>
            <person name="Cochrane G."/>
            <person name="Meng A."/>
            <person name="Brown T."/>
            <person name="Cohen L."/>
        </authorList>
    </citation>
    <scope>NUCLEOTIDE SEQUENCE</scope>
    <source>
        <strain evidence="9">SAG 36.94</strain>
    </source>
</reference>
<sequence length="880" mass="96465">MTGGPVAWEDDVVVGQLWNARRPVTTEVAALFRTRRVSEIRGIESRIRAEAEEKGSELQTLLGTRYRELIAASNAVLGMRERAGCASEDLQALSAAGAELRTRLMERTKGQRQLQSQPTSVGNGVTQEEQVELVTMRRLDQELSERKKVYAIGSMLKLIVETPEFLFVRVGSRELQAARLLEAACRFSDSAAAVRKLKQDESAKPSLAFVESQWATIESFRSQILARAKNSIENSIDVSEVARAMAAYVSICDPDHEGAVGDVIDIYFASQGRQLKDLVESGRILDAARAVSESVDAVFSIFLDEQACEDDWRIRSLLRSSPTISPRAIDALPTRADVDSTFQSWLETVWDCLQRNGPGSLTGITTPAAVSRLYSDLVQVFKPQTEHIVDEEKGRILTQLLEGFETPVFFRSEAIASDCVGNAIDTVQSSFQNKLDKLCENESSEEQDTTYSRFSLKKRRKTKWMDLSSAVVDEFEQQLLAMEADLVALFSAIPRAAVAFQQALVACAPLLEHCLGNTLSVLENEEDREPQLVVHQALFTARVAGLLHVSHASRRIFSLGAQPGDPSLTELTPTKFFDSMRDISFAGHKIWANLTAHSLSKYFESQLLSAPLGSIHHKIGWETTSARSDEGIQGPSSVSSALFQYLIGGCAAVAAAGGSSLPTFAITVFPTRMCSHFVDVLSTSLVDDWPSGHEELTQLYFDVRFMMTFLRSPQMQKHQPDLVRSMQDLLADIKGRMDPIEFAAMEKHIVEGVDLFAARTQVILGAMREFSEDRAKPVLRPGLPVTKNDSSTFFIPLAPTVPRMALLPAPTPSNVSIRALGSSRTPMTFESGGPGNKEGTPTATGDVGVVDLASNIGSHVGRFGSKFFQSISGIGGTMRS</sequence>
<keyword evidence="6" id="KW-0333">Golgi apparatus</keyword>
<feature type="region of interest" description="Disordered" evidence="8">
    <location>
        <begin position="823"/>
        <end position="842"/>
    </location>
</feature>
<feature type="region of interest" description="Disordered" evidence="8">
    <location>
        <begin position="107"/>
        <end position="127"/>
    </location>
</feature>
<comment type="similarity">
    <text evidence="2">Belongs to the COG1 family.</text>
</comment>
<gene>
    <name evidence="9" type="ORF">CCAE0312_LOCUS1710</name>
</gene>
<dbReference type="Pfam" id="PF08700">
    <property type="entry name" value="VPS51_Exo84_N"/>
    <property type="match status" value="1"/>
</dbReference>
<dbReference type="EMBL" id="HBGH01003172">
    <property type="protein sequence ID" value="CAD9227940.1"/>
    <property type="molecule type" value="Transcribed_RNA"/>
</dbReference>
<evidence type="ECO:0000256" key="2">
    <source>
        <dbReference type="ARBA" id="ARBA00006653"/>
    </source>
</evidence>
<dbReference type="GO" id="GO:0015031">
    <property type="term" value="P:protein transport"/>
    <property type="evidence" value="ECO:0007669"/>
    <property type="project" value="UniProtKB-KW"/>
</dbReference>
<proteinExistence type="inferred from homology"/>
<dbReference type="PANTHER" id="PTHR31658">
    <property type="entry name" value="CONSERVED OLIGOMERIC GOLGI COMPLEX SUBUNIT 1"/>
    <property type="match status" value="1"/>
</dbReference>
<evidence type="ECO:0000256" key="7">
    <source>
        <dbReference type="ARBA" id="ARBA00023136"/>
    </source>
</evidence>
<dbReference type="AlphaFoldDB" id="A0A7S1T8W7"/>
<evidence type="ECO:0000313" key="9">
    <source>
        <dbReference type="EMBL" id="CAD9227940.1"/>
    </source>
</evidence>
<protein>
    <recommendedName>
        <fullName evidence="3">Conserved oligomeric Golgi complex subunit 1</fullName>
    </recommendedName>
</protein>
<feature type="compositionally biased region" description="Polar residues" evidence="8">
    <location>
        <begin position="111"/>
        <end position="127"/>
    </location>
</feature>
<evidence type="ECO:0000256" key="1">
    <source>
        <dbReference type="ARBA" id="ARBA00004395"/>
    </source>
</evidence>
<name>A0A7S1T8W7_9RHOD</name>
<keyword evidence="7" id="KW-0472">Membrane</keyword>
<dbReference type="GO" id="GO:0017119">
    <property type="term" value="C:Golgi transport complex"/>
    <property type="evidence" value="ECO:0007669"/>
    <property type="project" value="InterPro"/>
</dbReference>
<comment type="subcellular location">
    <subcellularLocation>
        <location evidence="1">Golgi apparatus membrane</location>
        <topology evidence="1">Peripheral membrane protein</topology>
    </subcellularLocation>
</comment>
<dbReference type="PANTHER" id="PTHR31658:SF0">
    <property type="entry name" value="CONSERVED OLIGOMERIC GOLGI COMPLEX SUBUNIT 1"/>
    <property type="match status" value="1"/>
</dbReference>
<evidence type="ECO:0000256" key="8">
    <source>
        <dbReference type="SAM" id="MobiDB-lite"/>
    </source>
</evidence>
<evidence type="ECO:0000256" key="5">
    <source>
        <dbReference type="ARBA" id="ARBA00022927"/>
    </source>
</evidence>
<evidence type="ECO:0000256" key="4">
    <source>
        <dbReference type="ARBA" id="ARBA00022448"/>
    </source>
</evidence>
<organism evidence="9">
    <name type="scientific">Compsopogon caeruleus</name>
    <dbReference type="NCBI Taxonomy" id="31354"/>
    <lineage>
        <taxon>Eukaryota</taxon>
        <taxon>Rhodophyta</taxon>
        <taxon>Compsopogonophyceae</taxon>
        <taxon>Compsopogonales</taxon>
        <taxon>Compsopogonaceae</taxon>
        <taxon>Compsopogon</taxon>
    </lineage>
</organism>
<keyword evidence="4" id="KW-0813">Transport</keyword>